<feature type="non-terminal residue" evidence="2">
    <location>
        <position position="1"/>
    </location>
</feature>
<dbReference type="Gene3D" id="3.30.530.20">
    <property type="match status" value="1"/>
</dbReference>
<dbReference type="InterPro" id="IPR005031">
    <property type="entry name" value="COQ10_START"/>
</dbReference>
<dbReference type="Pfam" id="PF03364">
    <property type="entry name" value="Polyketide_cyc"/>
    <property type="match status" value="1"/>
</dbReference>
<keyword evidence="3" id="KW-1185">Reference proteome</keyword>
<comment type="caution">
    <text evidence="2">The sequence shown here is derived from an EMBL/GenBank/DDBJ whole genome shotgun (WGS) entry which is preliminary data.</text>
</comment>
<reference evidence="2 3" key="1">
    <citation type="journal article" date="2021" name="Sci. Rep.">
        <title>Genome sequencing of the multicellular alga Astrephomene provides insights into convergent evolution of germ-soma differentiation.</title>
        <authorList>
            <person name="Yamashita S."/>
            <person name="Yamamoto K."/>
            <person name="Matsuzaki R."/>
            <person name="Suzuki S."/>
            <person name="Yamaguchi H."/>
            <person name="Hirooka S."/>
            <person name="Minakuchi Y."/>
            <person name="Miyagishima S."/>
            <person name="Kawachi M."/>
            <person name="Toyoda A."/>
            <person name="Nozaki H."/>
        </authorList>
    </citation>
    <scope>NUCLEOTIDE SEQUENCE [LARGE SCALE GENOMIC DNA]</scope>
    <source>
        <strain evidence="2 3">NIES-4017</strain>
    </source>
</reference>
<dbReference type="InterPro" id="IPR023393">
    <property type="entry name" value="START-like_dom_sf"/>
</dbReference>
<dbReference type="Proteomes" id="UP001054857">
    <property type="component" value="Unassembled WGS sequence"/>
</dbReference>
<name>A0AAD3HKG0_9CHLO</name>
<dbReference type="SUPFAM" id="SSF55961">
    <property type="entry name" value="Bet v1-like"/>
    <property type="match status" value="1"/>
</dbReference>
<evidence type="ECO:0000313" key="3">
    <source>
        <dbReference type="Proteomes" id="UP001054857"/>
    </source>
</evidence>
<dbReference type="PANTHER" id="PTHR31385">
    <property type="entry name" value="PUTATIVE (DUF220)-RELATED"/>
    <property type="match status" value="1"/>
</dbReference>
<organism evidence="2 3">
    <name type="scientific">Astrephomene gubernaculifera</name>
    <dbReference type="NCBI Taxonomy" id="47775"/>
    <lineage>
        <taxon>Eukaryota</taxon>
        <taxon>Viridiplantae</taxon>
        <taxon>Chlorophyta</taxon>
        <taxon>core chlorophytes</taxon>
        <taxon>Chlorophyceae</taxon>
        <taxon>CS clade</taxon>
        <taxon>Chlamydomonadales</taxon>
        <taxon>Astrephomenaceae</taxon>
        <taxon>Astrephomene</taxon>
    </lineage>
</organism>
<sequence>MLKWGAKSRARPKSYCAESRITKHPVRCQAAGVWNWTAPCRMRRSQRCPALATETVQETQLAVPQTDLSCIEQEGDREQAGPGPLSAFGVPDVSFVSLVKGKYTVFGRIRLRAPASAVYALLTDHGNCHRVFSNVASSEVVTAEEGGEKEVVQSCRWNFLAFSGTFRIRLGVTELPDCRTLSFKLIQSSFMRDFEGQWVVRQGGTSSSAAPAGAVVAAAADVSGRGGVEDEEEWCEVEHVLSVVPA</sequence>
<dbReference type="PANTHER" id="PTHR31385:SF1">
    <property type="entry name" value="PUTATIVE (DUF220)-RELATED"/>
    <property type="match status" value="1"/>
</dbReference>
<protein>
    <recommendedName>
        <fullName evidence="1">Coenzyme Q-binding protein COQ10 START domain-containing protein</fullName>
    </recommendedName>
</protein>
<evidence type="ECO:0000259" key="1">
    <source>
        <dbReference type="Pfam" id="PF03364"/>
    </source>
</evidence>
<gene>
    <name evidence="2" type="ORF">Agub_g5917</name>
</gene>
<feature type="domain" description="Coenzyme Q-binding protein COQ10 START" evidence="1">
    <location>
        <begin position="112"/>
        <end position="242"/>
    </location>
</feature>
<evidence type="ECO:0000313" key="2">
    <source>
        <dbReference type="EMBL" id="GFR44629.1"/>
    </source>
</evidence>
<dbReference type="AlphaFoldDB" id="A0AAD3HKG0"/>
<proteinExistence type="predicted"/>
<accession>A0AAD3HKG0</accession>
<dbReference type="EMBL" id="BMAR01000008">
    <property type="protein sequence ID" value="GFR44629.1"/>
    <property type="molecule type" value="Genomic_DNA"/>
</dbReference>